<organism evidence="4 5">
    <name type="scientific">Pseudohoeflea suaedae</name>
    <dbReference type="NCBI Taxonomy" id="877384"/>
    <lineage>
        <taxon>Bacteria</taxon>
        <taxon>Pseudomonadati</taxon>
        <taxon>Pseudomonadota</taxon>
        <taxon>Alphaproteobacteria</taxon>
        <taxon>Hyphomicrobiales</taxon>
        <taxon>Rhizobiaceae</taxon>
        <taxon>Pseudohoeflea</taxon>
    </lineage>
</organism>
<dbReference type="InterPro" id="IPR050748">
    <property type="entry name" value="Glycosyltrans_8_dom-fam"/>
</dbReference>
<proteinExistence type="predicted"/>
<dbReference type="OrthoDB" id="5672604at2"/>
<sequence>MKNAIYMITDLRFVKITGALGSRLSKQWGCDVHVFVEGRGAETVDVPGAANIHIHRNRIKFDLPDDIPVSEKWPRVVFLRNYAPSLLRDYDRILYLDVDMLCEKVDHSIWDIDLPYGFGAVSDTATIDKSPRGTGLSREEWLDRIGVESGRYFNSGMMLIEPARWDIGLLGQRLANYYKNRDVHGIKSQDFLNHALDGRWTELSPRWNYQPPFFELGVDDWVDPVFLHFCTPIKPWFLPDHPGASNRRIAHEEAFFRILDEAGVDPRDVAIPGHYKRIRALRRSFRRILSEKGIRTPKERRERALWSERREKMVRYLRNAQKDHLFADPLALEAEPELSGRLHFDGRNLWLDRQQGDKA</sequence>
<dbReference type="PANTHER" id="PTHR13778">
    <property type="entry name" value="GLYCOSYLTRANSFERASE 8 DOMAIN-CONTAINING PROTEIN"/>
    <property type="match status" value="1"/>
</dbReference>
<dbReference type="GO" id="GO:0016757">
    <property type="term" value="F:glycosyltransferase activity"/>
    <property type="evidence" value="ECO:0007669"/>
    <property type="project" value="UniProtKB-KW"/>
</dbReference>
<comment type="caution">
    <text evidence="4">The sequence shown here is derived from an EMBL/GenBank/DDBJ whole genome shotgun (WGS) entry which is preliminary data.</text>
</comment>
<dbReference type="SUPFAM" id="SSF53448">
    <property type="entry name" value="Nucleotide-diphospho-sugar transferases"/>
    <property type="match status" value="1"/>
</dbReference>
<dbReference type="EMBL" id="SMSI01000001">
    <property type="protein sequence ID" value="TDH38935.1"/>
    <property type="molecule type" value="Genomic_DNA"/>
</dbReference>
<dbReference type="RefSeq" id="WP_133283769.1">
    <property type="nucleotide sequence ID" value="NZ_SMSI01000001.1"/>
</dbReference>
<accession>A0A4V3A7I8</accession>
<dbReference type="InterPro" id="IPR029044">
    <property type="entry name" value="Nucleotide-diphossugar_trans"/>
</dbReference>
<dbReference type="Gene3D" id="3.90.550.10">
    <property type="entry name" value="Spore Coat Polysaccharide Biosynthesis Protein SpsA, Chain A"/>
    <property type="match status" value="1"/>
</dbReference>
<dbReference type="InterPro" id="IPR002495">
    <property type="entry name" value="Glyco_trans_8"/>
</dbReference>
<dbReference type="AlphaFoldDB" id="A0A4V3A7I8"/>
<keyword evidence="3" id="KW-0479">Metal-binding</keyword>
<evidence type="ECO:0000256" key="1">
    <source>
        <dbReference type="ARBA" id="ARBA00022676"/>
    </source>
</evidence>
<evidence type="ECO:0000313" key="5">
    <source>
        <dbReference type="Proteomes" id="UP000295131"/>
    </source>
</evidence>
<dbReference type="PANTHER" id="PTHR13778:SF47">
    <property type="entry name" value="LIPOPOLYSACCHARIDE 1,3-GALACTOSYLTRANSFERASE"/>
    <property type="match status" value="1"/>
</dbReference>
<name>A0A4V3A7I8_9HYPH</name>
<evidence type="ECO:0000313" key="4">
    <source>
        <dbReference type="EMBL" id="TDH38935.1"/>
    </source>
</evidence>
<keyword evidence="5" id="KW-1185">Reference proteome</keyword>
<evidence type="ECO:0000256" key="2">
    <source>
        <dbReference type="ARBA" id="ARBA00022679"/>
    </source>
</evidence>
<dbReference type="Proteomes" id="UP000295131">
    <property type="component" value="Unassembled WGS sequence"/>
</dbReference>
<dbReference type="GO" id="GO:0046872">
    <property type="term" value="F:metal ion binding"/>
    <property type="evidence" value="ECO:0007669"/>
    <property type="project" value="UniProtKB-KW"/>
</dbReference>
<gene>
    <name evidence="4" type="ORF">E2A64_07545</name>
</gene>
<evidence type="ECO:0000256" key="3">
    <source>
        <dbReference type="ARBA" id="ARBA00022723"/>
    </source>
</evidence>
<keyword evidence="2" id="KW-0808">Transferase</keyword>
<protein>
    <recommendedName>
        <fullName evidence="6">Glycosyltransferase family 8 protein</fullName>
    </recommendedName>
</protein>
<reference evidence="4 5" key="1">
    <citation type="journal article" date="2013" name="Int. J. Syst. Evol. Microbiol.">
        <title>Hoeflea suaedae sp. nov., an endophytic bacterium isolated from the root of the halophyte Suaeda maritima.</title>
        <authorList>
            <person name="Chung E.J."/>
            <person name="Park J.A."/>
            <person name="Pramanik P."/>
            <person name="Bibi F."/>
            <person name="Jeon C.O."/>
            <person name="Chung Y.R."/>
        </authorList>
    </citation>
    <scope>NUCLEOTIDE SEQUENCE [LARGE SCALE GENOMIC DNA]</scope>
    <source>
        <strain evidence="4 5">YC6898</strain>
    </source>
</reference>
<dbReference type="Pfam" id="PF01501">
    <property type="entry name" value="Glyco_transf_8"/>
    <property type="match status" value="1"/>
</dbReference>
<keyword evidence="1" id="KW-0328">Glycosyltransferase</keyword>
<evidence type="ECO:0008006" key="6">
    <source>
        <dbReference type="Google" id="ProtNLM"/>
    </source>
</evidence>